<dbReference type="InterPro" id="IPR032393">
    <property type="entry name" value="SOAR_STIM1/2"/>
</dbReference>
<evidence type="ECO:0000256" key="12">
    <source>
        <dbReference type="SAM" id="Coils"/>
    </source>
</evidence>
<evidence type="ECO:0000256" key="14">
    <source>
        <dbReference type="SAM" id="Phobius"/>
    </source>
</evidence>
<dbReference type="Pfam" id="PF16533">
    <property type="entry name" value="SOAR"/>
    <property type="match status" value="1"/>
</dbReference>
<dbReference type="Gene3D" id="1.20.5.340">
    <property type="match status" value="1"/>
</dbReference>
<dbReference type="Gene3D" id="1.10.238.180">
    <property type="match status" value="1"/>
</dbReference>
<keyword evidence="5" id="KW-0479">Metal-binding</keyword>
<evidence type="ECO:0000256" key="8">
    <source>
        <dbReference type="ARBA" id="ARBA00022989"/>
    </source>
</evidence>
<evidence type="ECO:0000256" key="3">
    <source>
        <dbReference type="ARBA" id="ARBA00022568"/>
    </source>
</evidence>
<dbReference type="PANTHER" id="PTHR15136:SF12">
    <property type="entry name" value="STROMAL INTERACTION MOLECULE 2 ISOFORM X1"/>
    <property type="match status" value="1"/>
</dbReference>
<dbReference type="Ensembl" id="ENSACIT00000018972.1">
    <property type="protein sequence ID" value="ENSACIP00000018475.1"/>
    <property type="gene ID" value="ENSACIG00000014212.1"/>
</dbReference>
<reference evidence="16" key="2">
    <citation type="submission" date="2025-09" db="UniProtKB">
        <authorList>
            <consortium name="Ensembl"/>
        </authorList>
    </citation>
    <scope>IDENTIFICATION</scope>
</reference>
<dbReference type="AlphaFoldDB" id="A0A3Q0SDR1"/>
<dbReference type="GO" id="GO:0005509">
    <property type="term" value="F:calcium ion binding"/>
    <property type="evidence" value="ECO:0007669"/>
    <property type="project" value="TreeGrafter"/>
</dbReference>
<dbReference type="GO" id="GO:0051049">
    <property type="term" value="P:regulation of transport"/>
    <property type="evidence" value="ECO:0007669"/>
    <property type="project" value="UniProtKB-ARBA"/>
</dbReference>
<keyword evidence="11 14" id="KW-0472">Membrane</keyword>
<evidence type="ECO:0000256" key="7">
    <source>
        <dbReference type="ARBA" id="ARBA00022837"/>
    </source>
</evidence>
<keyword evidence="8 14" id="KW-1133">Transmembrane helix</keyword>
<evidence type="ECO:0000256" key="6">
    <source>
        <dbReference type="ARBA" id="ARBA00022729"/>
    </source>
</evidence>
<keyword evidence="9 12" id="KW-0175">Coiled coil</keyword>
<dbReference type="GO" id="GO:0005783">
    <property type="term" value="C:endoplasmic reticulum"/>
    <property type="evidence" value="ECO:0007669"/>
    <property type="project" value="TreeGrafter"/>
</dbReference>
<evidence type="ECO:0000256" key="13">
    <source>
        <dbReference type="SAM" id="MobiDB-lite"/>
    </source>
</evidence>
<evidence type="ECO:0000256" key="11">
    <source>
        <dbReference type="ARBA" id="ARBA00023136"/>
    </source>
</evidence>
<dbReference type="InterPro" id="IPR037608">
    <property type="entry name" value="STIM1/2"/>
</dbReference>
<dbReference type="Pfam" id="PF25578">
    <property type="entry name" value="EF-hand_STIM1"/>
    <property type="match status" value="1"/>
</dbReference>
<evidence type="ECO:0000256" key="2">
    <source>
        <dbReference type="ARBA" id="ARBA00022448"/>
    </source>
</evidence>
<keyword evidence="2" id="KW-0813">Transport</keyword>
<feature type="domain" description="SAM" evidence="15">
    <location>
        <begin position="89"/>
        <end position="124"/>
    </location>
</feature>
<reference evidence="16" key="1">
    <citation type="submission" date="2025-08" db="UniProtKB">
        <authorList>
            <consortium name="Ensembl"/>
        </authorList>
    </citation>
    <scope>IDENTIFICATION</scope>
</reference>
<feature type="compositionally biased region" description="Basic and acidic residues" evidence="13">
    <location>
        <begin position="781"/>
        <end position="790"/>
    </location>
</feature>
<sequence length="790" mass="90364">MKFDLRDSFKKFLIRSSVLFIYLLYLERERKKKRLIVTPLYCFSPPSQFIIEDMKQQQTNKHSNLHREDQHITVEELWRGWKSSEVHNWTQDDVLHWLKEFVELSQYERNFKDFKVNGNTLPSLYFCSLCLAHLMFILLCVLIYSNNQSIILIFIHSFIGPPHNYMKDLLLIVSVVMGVGGCWFAQAQNKSSKVHIAKMMKDLESLQRAEQSLIDLQEQLERAQEEKRNVAEEKQSLEEKMRDEIMGAQEEAHRLHELRQGAVSELSRLRYAEEELEQVRGALKQAEKDMQASWTVSEVLQQWLQLTHEVEVQYYNVKKQSAELQLATAKEEAERIKKKRSSVLGTLHVAHSSSLDQVDQKILEAKNALSEVTACLRERLHRWQQIELLCGFPIIRNPGLANLTAQLYSDSIALGLPRLSQSSCSCHSSIHGSIEDLLDESTSPILPQMPDTVGDLMEISSKNIYRERSDLALDVRKMIWDKVEASADVAQRKISRDLMGASVDSASGKMMRDDLEHPFDSRRMSQDTGSRKHTFHKGECLDSSVRALAKDKMVETARTPSRKISRDELEYCTDVASIKILPREKLEALVDTSASTAMQEFCLEPSTSKSLQRNELEMSAGSLRRRMARMPKEDAESSIDTPTRKISWDRFDIPREMPKQFIVREELGVSESGSLPARHVQPDLMLTSQVPWQSSSDFFTVGPLSQLVYDGILEKSCSSMFSAPNLSAGRLLAEMEQPLPPPPPRVVLPAPSSSPSEAADDRSKDKEKSKKPLKLKNLFKKKNEQTPEKL</sequence>
<name>A0A3Q0SDR1_AMPCI</name>
<dbReference type="PROSITE" id="PS50105">
    <property type="entry name" value="SAM_DOMAIN"/>
    <property type="match status" value="1"/>
</dbReference>
<evidence type="ECO:0000256" key="9">
    <source>
        <dbReference type="ARBA" id="ARBA00023054"/>
    </source>
</evidence>
<feature type="compositionally biased region" description="Basic residues" evidence="13">
    <location>
        <begin position="771"/>
        <end position="780"/>
    </location>
</feature>
<dbReference type="GeneTree" id="ENSGT00390000000214"/>
<evidence type="ECO:0000256" key="4">
    <source>
        <dbReference type="ARBA" id="ARBA00022692"/>
    </source>
</evidence>
<feature type="compositionally biased region" description="Low complexity" evidence="13">
    <location>
        <begin position="747"/>
        <end position="757"/>
    </location>
</feature>
<dbReference type="SUPFAM" id="SSF47769">
    <property type="entry name" value="SAM/Pointed domain"/>
    <property type="match status" value="1"/>
</dbReference>
<evidence type="ECO:0000259" key="15">
    <source>
        <dbReference type="PROSITE" id="PS50105"/>
    </source>
</evidence>
<keyword evidence="7" id="KW-0106">Calcium</keyword>
<dbReference type="CDD" id="cd11722">
    <property type="entry name" value="SOAR"/>
    <property type="match status" value="1"/>
</dbReference>
<keyword evidence="6" id="KW-0732">Signal</keyword>
<evidence type="ECO:0000256" key="1">
    <source>
        <dbReference type="ARBA" id="ARBA00004479"/>
    </source>
</evidence>
<comment type="subcellular location">
    <subcellularLocation>
        <location evidence="1">Membrane</location>
        <topology evidence="1">Single-pass type I membrane protein</topology>
    </subcellularLocation>
</comment>
<dbReference type="GO" id="GO:0002115">
    <property type="term" value="P:store-operated calcium entry"/>
    <property type="evidence" value="ECO:0007669"/>
    <property type="project" value="TreeGrafter"/>
</dbReference>
<dbReference type="InterPro" id="IPR001660">
    <property type="entry name" value="SAM"/>
</dbReference>
<dbReference type="Gene3D" id="1.10.150.50">
    <property type="entry name" value="Transcription Factor, Ets-1"/>
    <property type="match status" value="1"/>
</dbReference>
<dbReference type="InterPro" id="IPR057835">
    <property type="entry name" value="EF-hand_STIM1/2"/>
</dbReference>
<dbReference type="GO" id="GO:0006874">
    <property type="term" value="P:intracellular calcium ion homeostasis"/>
    <property type="evidence" value="ECO:0007669"/>
    <property type="project" value="TreeGrafter"/>
</dbReference>
<dbReference type="InterPro" id="IPR013761">
    <property type="entry name" value="SAM/pointed_sf"/>
</dbReference>
<keyword evidence="4 14" id="KW-0812">Transmembrane</keyword>
<organism evidence="16 17">
    <name type="scientific">Amphilophus citrinellus</name>
    <name type="common">Midas cichlid</name>
    <name type="synonym">Cichlasoma citrinellum</name>
    <dbReference type="NCBI Taxonomy" id="61819"/>
    <lineage>
        <taxon>Eukaryota</taxon>
        <taxon>Metazoa</taxon>
        <taxon>Chordata</taxon>
        <taxon>Craniata</taxon>
        <taxon>Vertebrata</taxon>
        <taxon>Euteleostomi</taxon>
        <taxon>Actinopterygii</taxon>
        <taxon>Neopterygii</taxon>
        <taxon>Teleostei</taxon>
        <taxon>Neoteleostei</taxon>
        <taxon>Acanthomorphata</taxon>
        <taxon>Ovalentaria</taxon>
        <taxon>Cichlomorphae</taxon>
        <taxon>Cichliformes</taxon>
        <taxon>Cichlidae</taxon>
        <taxon>New World cichlids</taxon>
        <taxon>Cichlasomatinae</taxon>
        <taxon>Heroini</taxon>
        <taxon>Amphilophus</taxon>
    </lineage>
</organism>
<evidence type="ECO:0000313" key="16">
    <source>
        <dbReference type="Ensembl" id="ENSACIP00000018475.1"/>
    </source>
</evidence>
<feature type="transmembrane region" description="Helical" evidence="14">
    <location>
        <begin position="124"/>
        <end position="145"/>
    </location>
</feature>
<dbReference type="Gene3D" id="1.10.287.3550">
    <property type="match status" value="1"/>
</dbReference>
<dbReference type="GO" id="GO:0005246">
    <property type="term" value="F:calcium channel regulator activity"/>
    <property type="evidence" value="ECO:0007669"/>
    <property type="project" value="InterPro"/>
</dbReference>
<evidence type="ECO:0000256" key="10">
    <source>
        <dbReference type="ARBA" id="ARBA00023065"/>
    </source>
</evidence>
<keyword evidence="17" id="KW-1185">Reference proteome</keyword>
<dbReference type="GO" id="GO:0005886">
    <property type="term" value="C:plasma membrane"/>
    <property type="evidence" value="ECO:0007669"/>
    <property type="project" value="TreeGrafter"/>
</dbReference>
<proteinExistence type="predicted"/>
<keyword evidence="3" id="KW-0109">Calcium transport</keyword>
<dbReference type="Pfam" id="PF07647">
    <property type="entry name" value="SAM_2"/>
    <property type="match status" value="1"/>
</dbReference>
<evidence type="ECO:0000313" key="17">
    <source>
        <dbReference type="Proteomes" id="UP000261340"/>
    </source>
</evidence>
<dbReference type="Proteomes" id="UP000261340">
    <property type="component" value="Unplaced"/>
</dbReference>
<evidence type="ECO:0000256" key="5">
    <source>
        <dbReference type="ARBA" id="ARBA00022723"/>
    </source>
</evidence>
<feature type="region of interest" description="Disordered" evidence="13">
    <location>
        <begin position="735"/>
        <end position="790"/>
    </location>
</feature>
<keyword evidence="10" id="KW-0406">Ion transport</keyword>
<accession>A0A3Q0SDR1</accession>
<feature type="coiled-coil region" evidence="12">
    <location>
        <begin position="199"/>
        <end position="289"/>
    </location>
</feature>
<dbReference type="PANTHER" id="PTHR15136">
    <property type="entry name" value="STROMAL INTERACTION MOLECULE HOMOLOG"/>
    <property type="match status" value="1"/>
</dbReference>
<feature type="compositionally biased region" description="Basic and acidic residues" evidence="13">
    <location>
        <begin position="759"/>
        <end position="770"/>
    </location>
</feature>
<dbReference type="FunFam" id="1.20.5.340:FF:000011">
    <property type="entry name" value="Stromal interaction molecule 1"/>
    <property type="match status" value="1"/>
</dbReference>
<protein>
    <submittedName>
        <fullName evidence="16">Stromal interaction molecule 2</fullName>
    </submittedName>
</protein>